<organism evidence="2 3">
    <name type="scientific">Drosophila simulans</name>
    <name type="common">Fruit fly</name>
    <dbReference type="NCBI Taxonomy" id="7240"/>
    <lineage>
        <taxon>Eukaryota</taxon>
        <taxon>Metazoa</taxon>
        <taxon>Ecdysozoa</taxon>
        <taxon>Arthropoda</taxon>
        <taxon>Hexapoda</taxon>
        <taxon>Insecta</taxon>
        <taxon>Pterygota</taxon>
        <taxon>Neoptera</taxon>
        <taxon>Endopterygota</taxon>
        <taxon>Diptera</taxon>
        <taxon>Brachycera</taxon>
        <taxon>Muscomorpha</taxon>
        <taxon>Ephydroidea</taxon>
        <taxon>Drosophilidae</taxon>
        <taxon>Drosophila</taxon>
        <taxon>Sophophora</taxon>
    </lineage>
</organism>
<protein>
    <submittedName>
        <fullName evidence="2">GD24007</fullName>
    </submittedName>
</protein>
<evidence type="ECO:0000313" key="2">
    <source>
        <dbReference type="EMBL" id="EDX05131.1"/>
    </source>
</evidence>
<sequence length="51" mass="5511">MLQTVRQSRACSDVPSPIPPNVNDFETDDGALAKISSGQDKDHTVDLAKKN</sequence>
<evidence type="ECO:0000256" key="1">
    <source>
        <dbReference type="SAM" id="MobiDB-lite"/>
    </source>
</evidence>
<proteinExistence type="predicted"/>
<dbReference type="AlphaFoldDB" id="B4Q6E9"/>
<dbReference type="EMBL" id="CM000361">
    <property type="protein sequence ID" value="EDX05131.1"/>
    <property type="molecule type" value="Genomic_DNA"/>
</dbReference>
<dbReference type="Proteomes" id="UP000000304">
    <property type="component" value="Chromosome 2L"/>
</dbReference>
<name>B4Q6E9_DROSI</name>
<evidence type="ECO:0000313" key="3">
    <source>
        <dbReference type="Proteomes" id="UP000000304"/>
    </source>
</evidence>
<reference evidence="2 3" key="1">
    <citation type="journal article" date="2007" name="Nature">
        <title>Evolution of genes and genomes on the Drosophila phylogeny.</title>
        <authorList>
            <consortium name="Drosophila 12 Genomes Consortium"/>
            <person name="Clark A.G."/>
            <person name="Eisen M.B."/>
            <person name="Smith D.R."/>
            <person name="Bergman C.M."/>
            <person name="Oliver B."/>
            <person name="Markow T.A."/>
            <person name="Kaufman T.C."/>
            <person name="Kellis M."/>
            <person name="Gelbart W."/>
            <person name="Iyer V.N."/>
            <person name="Pollard D.A."/>
            <person name="Sackton T.B."/>
            <person name="Larracuente A.M."/>
            <person name="Singh N.D."/>
            <person name="Abad J.P."/>
            <person name="Abt D.N."/>
            <person name="Adryan B."/>
            <person name="Aguade M."/>
            <person name="Akashi H."/>
            <person name="Anderson W.W."/>
            <person name="Aquadro C.F."/>
            <person name="Ardell D.H."/>
            <person name="Arguello R."/>
            <person name="Artieri C.G."/>
            <person name="Barbash D.A."/>
            <person name="Barker D."/>
            <person name="Barsanti P."/>
            <person name="Batterham P."/>
            <person name="Batzoglou S."/>
            <person name="Begun D."/>
            <person name="Bhutkar A."/>
            <person name="Blanco E."/>
            <person name="Bosak S.A."/>
            <person name="Bradley R.K."/>
            <person name="Brand A.D."/>
            <person name="Brent M.R."/>
            <person name="Brooks A.N."/>
            <person name="Brown R.H."/>
            <person name="Butlin R.K."/>
            <person name="Caggese C."/>
            <person name="Calvi B.R."/>
            <person name="Bernardo de Carvalho A."/>
            <person name="Caspi A."/>
            <person name="Castrezana S."/>
            <person name="Celniker S.E."/>
            <person name="Chang J.L."/>
            <person name="Chapple C."/>
            <person name="Chatterji S."/>
            <person name="Chinwalla A."/>
            <person name="Civetta A."/>
            <person name="Clifton S.W."/>
            <person name="Comeron J.M."/>
            <person name="Costello J.C."/>
            <person name="Coyne J.A."/>
            <person name="Daub J."/>
            <person name="David R.G."/>
            <person name="Delcher A.L."/>
            <person name="Delehaunty K."/>
            <person name="Do C.B."/>
            <person name="Ebling H."/>
            <person name="Edwards K."/>
            <person name="Eickbush T."/>
            <person name="Evans J.D."/>
            <person name="Filipski A."/>
            <person name="Findeiss S."/>
            <person name="Freyhult E."/>
            <person name="Fulton L."/>
            <person name="Fulton R."/>
            <person name="Garcia A.C."/>
            <person name="Gardiner A."/>
            <person name="Garfield D.A."/>
            <person name="Garvin B.E."/>
            <person name="Gibson G."/>
            <person name="Gilbert D."/>
            <person name="Gnerre S."/>
            <person name="Godfrey J."/>
            <person name="Good R."/>
            <person name="Gotea V."/>
            <person name="Gravely B."/>
            <person name="Greenberg A.J."/>
            <person name="Griffiths-Jones S."/>
            <person name="Gross S."/>
            <person name="Guigo R."/>
            <person name="Gustafson E.A."/>
            <person name="Haerty W."/>
            <person name="Hahn M.W."/>
            <person name="Halligan D.L."/>
            <person name="Halpern A.L."/>
            <person name="Halter G.M."/>
            <person name="Han M.V."/>
            <person name="Heger A."/>
            <person name="Hillier L."/>
            <person name="Hinrichs A.S."/>
            <person name="Holmes I."/>
            <person name="Hoskins R.A."/>
            <person name="Hubisz M.J."/>
            <person name="Hultmark D."/>
            <person name="Huntley M.A."/>
            <person name="Jaffe D.B."/>
            <person name="Jagadeeshan S."/>
            <person name="Jeck W.R."/>
            <person name="Johnson J."/>
            <person name="Jones C.D."/>
            <person name="Jordan W.C."/>
            <person name="Karpen G.H."/>
            <person name="Kataoka E."/>
            <person name="Keightley P.D."/>
            <person name="Kheradpour P."/>
            <person name="Kirkness E.F."/>
            <person name="Koerich L.B."/>
            <person name="Kristiansen K."/>
            <person name="Kudrna D."/>
            <person name="Kulathinal R.J."/>
            <person name="Kumar S."/>
            <person name="Kwok R."/>
            <person name="Lander E."/>
            <person name="Langley C.H."/>
            <person name="Lapoint R."/>
            <person name="Lazzaro B.P."/>
            <person name="Lee S.J."/>
            <person name="Levesque L."/>
            <person name="Li R."/>
            <person name="Lin C.F."/>
            <person name="Lin M.F."/>
            <person name="Lindblad-Toh K."/>
            <person name="Llopart A."/>
            <person name="Long M."/>
            <person name="Low L."/>
            <person name="Lozovsky E."/>
            <person name="Lu J."/>
            <person name="Luo M."/>
            <person name="Machado C.A."/>
            <person name="Makalowski W."/>
            <person name="Marzo M."/>
            <person name="Matsuda M."/>
            <person name="Matzkin L."/>
            <person name="McAllister B."/>
            <person name="McBride C.S."/>
            <person name="McKernan B."/>
            <person name="McKernan K."/>
            <person name="Mendez-Lago M."/>
            <person name="Minx P."/>
            <person name="Mollenhauer M.U."/>
            <person name="Montooth K."/>
            <person name="Mount S.M."/>
            <person name="Mu X."/>
            <person name="Myers E."/>
            <person name="Negre B."/>
            <person name="Newfeld S."/>
            <person name="Nielsen R."/>
            <person name="Noor M.A."/>
            <person name="O'Grady P."/>
            <person name="Pachter L."/>
            <person name="Papaceit M."/>
            <person name="Parisi M.J."/>
            <person name="Parisi M."/>
            <person name="Parts L."/>
            <person name="Pedersen J.S."/>
            <person name="Pesole G."/>
            <person name="Phillippy A.M."/>
            <person name="Ponting C.P."/>
            <person name="Pop M."/>
            <person name="Porcelli D."/>
            <person name="Powell J.R."/>
            <person name="Prohaska S."/>
            <person name="Pruitt K."/>
            <person name="Puig M."/>
            <person name="Quesneville H."/>
            <person name="Ram K.R."/>
            <person name="Rand D."/>
            <person name="Rasmussen M.D."/>
            <person name="Reed L.K."/>
            <person name="Reenan R."/>
            <person name="Reily A."/>
            <person name="Remington K.A."/>
            <person name="Rieger T.T."/>
            <person name="Ritchie M.G."/>
            <person name="Robin C."/>
            <person name="Rogers Y.H."/>
            <person name="Rohde C."/>
            <person name="Rozas J."/>
            <person name="Rubenfield M.J."/>
            <person name="Ruiz A."/>
            <person name="Russo S."/>
            <person name="Salzberg S.L."/>
            <person name="Sanchez-Gracia A."/>
            <person name="Saranga D.J."/>
            <person name="Sato H."/>
            <person name="Schaeffer S.W."/>
            <person name="Schatz M.C."/>
            <person name="Schlenke T."/>
            <person name="Schwartz R."/>
            <person name="Segarra C."/>
            <person name="Singh R.S."/>
            <person name="Sirot L."/>
            <person name="Sirota M."/>
            <person name="Sisneros N.B."/>
            <person name="Smith C.D."/>
            <person name="Smith T.F."/>
            <person name="Spieth J."/>
            <person name="Stage D.E."/>
            <person name="Stark A."/>
            <person name="Stephan W."/>
            <person name="Strausberg R.L."/>
            <person name="Strempel S."/>
            <person name="Sturgill D."/>
            <person name="Sutton G."/>
            <person name="Sutton G.G."/>
            <person name="Tao W."/>
            <person name="Teichmann S."/>
            <person name="Tobari Y.N."/>
            <person name="Tomimura Y."/>
            <person name="Tsolas J.M."/>
            <person name="Valente V.L."/>
            <person name="Venter E."/>
            <person name="Venter J.C."/>
            <person name="Vicario S."/>
            <person name="Vieira F.G."/>
            <person name="Vilella A.J."/>
            <person name="Villasante A."/>
            <person name="Walenz B."/>
            <person name="Wang J."/>
            <person name="Wasserman M."/>
            <person name="Watts T."/>
            <person name="Wilson D."/>
            <person name="Wilson R.K."/>
            <person name="Wing R.A."/>
            <person name="Wolfner M.F."/>
            <person name="Wong A."/>
            <person name="Wong G.K."/>
            <person name="Wu C.I."/>
            <person name="Wu G."/>
            <person name="Yamamoto D."/>
            <person name="Yang H.P."/>
            <person name="Yang S.P."/>
            <person name="Yorke J.A."/>
            <person name="Yoshida K."/>
            <person name="Zdobnov E."/>
            <person name="Zhang P."/>
            <person name="Zhang Y."/>
            <person name="Zimin A.V."/>
            <person name="Baldwin J."/>
            <person name="Abdouelleil A."/>
            <person name="Abdulkadir J."/>
            <person name="Abebe A."/>
            <person name="Abera B."/>
            <person name="Abreu J."/>
            <person name="Acer S.C."/>
            <person name="Aftuck L."/>
            <person name="Alexander A."/>
            <person name="An P."/>
            <person name="Anderson E."/>
            <person name="Anderson S."/>
            <person name="Arachi H."/>
            <person name="Azer M."/>
            <person name="Bachantsang P."/>
            <person name="Barry A."/>
            <person name="Bayul T."/>
            <person name="Berlin A."/>
            <person name="Bessette D."/>
            <person name="Bloom T."/>
            <person name="Blye J."/>
            <person name="Boguslavskiy L."/>
            <person name="Bonnet C."/>
            <person name="Boukhgalter B."/>
            <person name="Bourzgui I."/>
            <person name="Brown A."/>
            <person name="Cahill P."/>
            <person name="Channer S."/>
            <person name="Cheshatsang Y."/>
            <person name="Chuda L."/>
            <person name="Citroen M."/>
            <person name="Collymore A."/>
            <person name="Cooke P."/>
            <person name="Costello M."/>
            <person name="D'Aco K."/>
            <person name="Daza R."/>
            <person name="De Haan G."/>
            <person name="DeGray S."/>
            <person name="DeMaso C."/>
            <person name="Dhargay N."/>
            <person name="Dooley K."/>
            <person name="Dooley E."/>
            <person name="Doricent M."/>
            <person name="Dorje P."/>
            <person name="Dorjee K."/>
            <person name="Dupes A."/>
            <person name="Elong R."/>
            <person name="Falk J."/>
            <person name="Farina A."/>
            <person name="Faro S."/>
            <person name="Ferguson D."/>
            <person name="Fisher S."/>
            <person name="Foley C.D."/>
            <person name="Franke A."/>
            <person name="Friedrich D."/>
            <person name="Gadbois L."/>
            <person name="Gearin G."/>
            <person name="Gearin C.R."/>
            <person name="Giannoukos G."/>
            <person name="Goode T."/>
            <person name="Graham J."/>
            <person name="Grandbois E."/>
            <person name="Grewal S."/>
            <person name="Gyaltsen K."/>
            <person name="Hafez N."/>
            <person name="Hagos B."/>
            <person name="Hall J."/>
            <person name="Henson C."/>
            <person name="Hollinger A."/>
            <person name="Honan T."/>
            <person name="Huard M.D."/>
            <person name="Hughes L."/>
            <person name="Hurhula B."/>
            <person name="Husby M.E."/>
            <person name="Kamat A."/>
            <person name="Kanga B."/>
            <person name="Kashin S."/>
            <person name="Khazanovich D."/>
            <person name="Kisner P."/>
            <person name="Lance K."/>
            <person name="Lara M."/>
            <person name="Lee W."/>
            <person name="Lennon N."/>
            <person name="Letendre F."/>
            <person name="LeVine R."/>
            <person name="Lipovsky A."/>
            <person name="Liu X."/>
            <person name="Liu J."/>
            <person name="Liu S."/>
            <person name="Lokyitsang T."/>
            <person name="Lokyitsang Y."/>
            <person name="Lubonja R."/>
            <person name="Lui A."/>
            <person name="MacDonald P."/>
            <person name="Magnisalis V."/>
            <person name="Maru K."/>
            <person name="Matthews C."/>
            <person name="McCusker W."/>
            <person name="McDonough S."/>
            <person name="Mehta T."/>
            <person name="Meldrim J."/>
            <person name="Meneus L."/>
            <person name="Mihai O."/>
            <person name="Mihalev A."/>
            <person name="Mihova T."/>
            <person name="Mittelman R."/>
            <person name="Mlenga V."/>
            <person name="Montmayeur A."/>
            <person name="Mulrain L."/>
            <person name="Navidi A."/>
            <person name="Naylor J."/>
            <person name="Negash T."/>
            <person name="Nguyen T."/>
            <person name="Nguyen N."/>
            <person name="Nicol R."/>
            <person name="Norbu C."/>
            <person name="Norbu N."/>
            <person name="Novod N."/>
            <person name="O'Neill B."/>
            <person name="Osman S."/>
            <person name="Markiewicz E."/>
            <person name="Oyono O.L."/>
            <person name="Patti C."/>
            <person name="Phunkhang P."/>
            <person name="Pierre F."/>
            <person name="Priest M."/>
            <person name="Raghuraman S."/>
            <person name="Rege F."/>
            <person name="Reyes R."/>
            <person name="Rise C."/>
            <person name="Rogov P."/>
            <person name="Ross K."/>
            <person name="Ryan E."/>
            <person name="Settipalli S."/>
            <person name="Shea T."/>
            <person name="Sherpa N."/>
            <person name="Shi L."/>
            <person name="Shih D."/>
            <person name="Sparrow T."/>
            <person name="Spaulding J."/>
            <person name="Stalker J."/>
            <person name="Stange-Thomann N."/>
            <person name="Stavropoulos S."/>
            <person name="Stone C."/>
            <person name="Strader C."/>
            <person name="Tesfaye S."/>
            <person name="Thomson T."/>
            <person name="Thoulutsang Y."/>
            <person name="Thoulutsang D."/>
            <person name="Topham K."/>
            <person name="Topping I."/>
            <person name="Tsamla T."/>
            <person name="Vassiliev H."/>
            <person name="Vo A."/>
            <person name="Wangchuk T."/>
            <person name="Wangdi T."/>
            <person name="Weiand M."/>
            <person name="Wilkinson J."/>
            <person name="Wilson A."/>
            <person name="Yadav S."/>
            <person name="Young G."/>
            <person name="Yu Q."/>
            <person name="Zembek L."/>
            <person name="Zhong D."/>
            <person name="Zimmer A."/>
            <person name="Zwirko Z."/>
            <person name="Jaffe D.B."/>
            <person name="Alvarez P."/>
            <person name="Brockman W."/>
            <person name="Butler J."/>
            <person name="Chin C."/>
            <person name="Gnerre S."/>
            <person name="Grabherr M."/>
            <person name="Kleber M."/>
            <person name="Mauceli E."/>
            <person name="MacCallum I."/>
        </authorList>
    </citation>
    <scope>NUCLEOTIDE SEQUENCE [LARGE SCALE GENOMIC DNA]</scope>
    <source>
        <strain evidence="3">white501</strain>
    </source>
</reference>
<keyword evidence="3" id="KW-1185">Reference proteome</keyword>
<dbReference type="HOGENOM" id="CLU_3108656_0_0_1"/>
<feature type="region of interest" description="Disordered" evidence="1">
    <location>
        <begin position="1"/>
        <end position="28"/>
    </location>
</feature>
<feature type="compositionally biased region" description="Polar residues" evidence="1">
    <location>
        <begin position="1"/>
        <end position="10"/>
    </location>
</feature>
<accession>B4Q6E9</accession>
<gene>
    <name evidence="2" type="primary">Dsim\GD24007</name>
    <name evidence="2" type="ORF">Dsim_GD24007</name>
</gene>